<keyword evidence="5" id="KW-0418">Kinase</keyword>
<keyword evidence="6" id="KW-0378">Hydrolase</keyword>
<reference evidence="9 10" key="1">
    <citation type="submission" date="2015-09" db="EMBL/GenBank/DDBJ databases">
        <title>Sorangium comparison.</title>
        <authorList>
            <person name="Zaburannyi N."/>
            <person name="Bunk B."/>
            <person name="Overmann J."/>
            <person name="Mueller R."/>
        </authorList>
    </citation>
    <scope>NUCLEOTIDE SEQUENCE [LARGE SCALE GENOMIC DNA]</scope>
    <source>
        <strain evidence="9 10">So ce26</strain>
    </source>
</reference>
<dbReference type="GO" id="GO:0006281">
    <property type="term" value="P:DNA repair"/>
    <property type="evidence" value="ECO:0007669"/>
    <property type="project" value="InterPro"/>
</dbReference>
<evidence type="ECO:0000256" key="1">
    <source>
        <dbReference type="ARBA" id="ARBA00012513"/>
    </source>
</evidence>
<evidence type="ECO:0000256" key="3">
    <source>
        <dbReference type="ARBA" id="ARBA00022679"/>
    </source>
</evidence>
<name>A0A2L0EJZ3_SORCE</name>
<keyword evidence="4" id="KW-0677">Repeat</keyword>
<dbReference type="InterPro" id="IPR051347">
    <property type="entry name" value="Circadian_clock_KaiC-rel"/>
</dbReference>
<dbReference type="PROSITE" id="PS51146">
    <property type="entry name" value="KAIC"/>
    <property type="match status" value="2"/>
</dbReference>
<keyword evidence="3" id="KW-0808">Transferase</keyword>
<dbReference type="InterPro" id="IPR027417">
    <property type="entry name" value="P-loop_NTPase"/>
</dbReference>
<accession>A0A2L0EJZ3</accession>
<keyword evidence="2" id="KW-0597">Phosphoprotein</keyword>
<dbReference type="GO" id="GO:0003677">
    <property type="term" value="F:DNA binding"/>
    <property type="evidence" value="ECO:0007669"/>
    <property type="project" value="InterPro"/>
</dbReference>
<dbReference type="GO" id="GO:0004674">
    <property type="term" value="F:protein serine/threonine kinase activity"/>
    <property type="evidence" value="ECO:0007669"/>
    <property type="project" value="UniProtKB-EC"/>
</dbReference>
<dbReference type="GO" id="GO:0140664">
    <property type="term" value="F:ATP-dependent DNA damage sensor activity"/>
    <property type="evidence" value="ECO:0007669"/>
    <property type="project" value="InterPro"/>
</dbReference>
<feature type="domain" description="KaiC" evidence="8">
    <location>
        <begin position="18"/>
        <end position="249"/>
    </location>
</feature>
<dbReference type="InterPro" id="IPR030665">
    <property type="entry name" value="KaiC"/>
</dbReference>
<dbReference type="GO" id="GO:0016787">
    <property type="term" value="F:hydrolase activity"/>
    <property type="evidence" value="ECO:0007669"/>
    <property type="project" value="UniProtKB-KW"/>
</dbReference>
<evidence type="ECO:0000259" key="8">
    <source>
        <dbReference type="PROSITE" id="PS51146"/>
    </source>
</evidence>
<evidence type="ECO:0000256" key="6">
    <source>
        <dbReference type="ARBA" id="ARBA00022801"/>
    </source>
</evidence>
<dbReference type="Proteomes" id="UP000238348">
    <property type="component" value="Chromosome"/>
</dbReference>
<gene>
    <name evidence="9" type="ORF">SOCE26_009780</name>
</gene>
<protein>
    <recommendedName>
        <fullName evidence="1">non-specific serine/threonine protein kinase</fullName>
        <ecNumber evidence="1">2.7.11.1</ecNumber>
    </recommendedName>
</protein>
<dbReference type="AlphaFoldDB" id="A0A2L0EJZ3"/>
<dbReference type="InterPro" id="IPR003593">
    <property type="entry name" value="AAA+_ATPase"/>
</dbReference>
<proteinExistence type="predicted"/>
<evidence type="ECO:0000256" key="5">
    <source>
        <dbReference type="ARBA" id="ARBA00022777"/>
    </source>
</evidence>
<evidence type="ECO:0000256" key="4">
    <source>
        <dbReference type="ARBA" id="ARBA00022737"/>
    </source>
</evidence>
<dbReference type="PANTHER" id="PTHR42926:SF1">
    <property type="entry name" value="CIRCADIAN CLOCK OSCILLATOR PROTEIN KAIC 1"/>
    <property type="match status" value="1"/>
</dbReference>
<feature type="domain" description="KaiC" evidence="8">
    <location>
        <begin position="253"/>
        <end position="487"/>
    </location>
</feature>
<dbReference type="SUPFAM" id="SSF52540">
    <property type="entry name" value="P-loop containing nucleoside triphosphate hydrolases"/>
    <property type="match status" value="2"/>
</dbReference>
<feature type="domain" description="RecA family profile 1" evidence="7">
    <location>
        <begin position="16"/>
        <end position="74"/>
    </location>
</feature>
<dbReference type="PIRSF" id="PIRSF039117">
    <property type="entry name" value="KaiC"/>
    <property type="match status" value="1"/>
</dbReference>
<dbReference type="EC" id="2.7.11.1" evidence="1"/>
<evidence type="ECO:0000259" key="7">
    <source>
        <dbReference type="PROSITE" id="PS50162"/>
    </source>
</evidence>
<evidence type="ECO:0000313" key="9">
    <source>
        <dbReference type="EMBL" id="AUX39584.1"/>
    </source>
</evidence>
<dbReference type="InterPro" id="IPR010624">
    <property type="entry name" value="KaiC_dom"/>
</dbReference>
<dbReference type="Pfam" id="PF06745">
    <property type="entry name" value="ATPase"/>
    <property type="match status" value="2"/>
</dbReference>
<evidence type="ECO:0000256" key="2">
    <source>
        <dbReference type="ARBA" id="ARBA00022553"/>
    </source>
</evidence>
<dbReference type="InterPro" id="IPR014774">
    <property type="entry name" value="KaiC-like_dom"/>
</dbReference>
<dbReference type="InterPro" id="IPR020588">
    <property type="entry name" value="RecA_ATP-bd"/>
</dbReference>
<dbReference type="EMBL" id="CP012673">
    <property type="protein sequence ID" value="AUX39584.1"/>
    <property type="molecule type" value="Genomic_DNA"/>
</dbReference>
<sequence length="510" mass="55017">MVRLRRGADVGVASGATKFLNTGIPGLDDVLGGGFQERGLLLLFGPPGAGKTTLVFQMAFHAASAGRRVVYISTLAETASRLVEHIGTFSFWDAGLIGKRLFIESIYPLVRQGVAEVARALIDTVRSHGAQLLVLDGLMTIRDLHPQSAEHRLFIHEVSVALAALGCTAVVTTSEVPDMHGSTPSEFTMSDAIVELHQSDVHQQPARALRVWKNRGAPCALGSHAVRITARGLAVYPRIETRPLPGAVPTFAERLSSGQPELDVMMSGGLPRGSVTIVAGAPGTGKTLVMLQYLIEGARQGQKGLLVGFREPYPQLAARARSFGMDLEGPVKEGLITVLRHAPVDLVADEVLAQVLAEVERTGAARLGVDGLGELDHMIAVERRRRGVLASLTEFLRARGVTALFTREVGQVVGPELDFAGSPLDVLAENVIFLRYVEFRGALRRILSILKMRDTLHDHSIRQYEIGAEGIRVLSQVESAEGLLAAIARLPSERRVKRRGTAPGRREGKR</sequence>
<dbReference type="GO" id="GO:0005524">
    <property type="term" value="F:ATP binding"/>
    <property type="evidence" value="ECO:0007669"/>
    <property type="project" value="InterPro"/>
</dbReference>
<organism evidence="9 10">
    <name type="scientific">Sorangium cellulosum</name>
    <name type="common">Polyangium cellulosum</name>
    <dbReference type="NCBI Taxonomy" id="56"/>
    <lineage>
        <taxon>Bacteria</taxon>
        <taxon>Pseudomonadati</taxon>
        <taxon>Myxococcota</taxon>
        <taxon>Polyangia</taxon>
        <taxon>Polyangiales</taxon>
        <taxon>Polyangiaceae</taxon>
        <taxon>Sorangium</taxon>
    </lineage>
</organism>
<dbReference type="PANTHER" id="PTHR42926">
    <property type="match status" value="1"/>
</dbReference>
<evidence type="ECO:0000313" key="10">
    <source>
        <dbReference type="Proteomes" id="UP000238348"/>
    </source>
</evidence>
<dbReference type="PROSITE" id="PS50162">
    <property type="entry name" value="RECA_2"/>
    <property type="match status" value="1"/>
</dbReference>
<dbReference type="SMART" id="SM00382">
    <property type="entry name" value="AAA"/>
    <property type="match status" value="2"/>
</dbReference>
<dbReference type="Gene3D" id="3.40.50.300">
    <property type="entry name" value="P-loop containing nucleotide triphosphate hydrolases"/>
    <property type="match status" value="2"/>
</dbReference>